<keyword evidence="3" id="KW-0378">Hydrolase</keyword>
<dbReference type="EMBL" id="AAHIGD010000007">
    <property type="protein sequence ID" value="EBW4104936.1"/>
    <property type="molecule type" value="Genomic_DNA"/>
</dbReference>
<reference evidence="3" key="1">
    <citation type="submission" date="2018-06" db="EMBL/GenBank/DDBJ databases">
        <authorList>
            <person name="Ashton P.M."/>
            <person name="Dallman T."/>
            <person name="Nair S."/>
            <person name="De Pinna E."/>
            <person name="Peters T."/>
            <person name="Grant K."/>
        </authorList>
    </citation>
    <scope>NUCLEOTIDE SEQUENCE</scope>
    <source>
        <strain evidence="3">300664</strain>
    </source>
</reference>
<evidence type="ECO:0000256" key="1">
    <source>
        <dbReference type="SAM" id="MobiDB-lite"/>
    </source>
</evidence>
<keyword evidence="3" id="KW-0540">Nuclease</keyword>
<keyword evidence="3" id="KW-0255">Endonuclease</keyword>
<dbReference type="Pfam" id="PF13392">
    <property type="entry name" value="HNH_3"/>
    <property type="match status" value="1"/>
</dbReference>
<dbReference type="GO" id="GO:0004519">
    <property type="term" value="F:endonuclease activity"/>
    <property type="evidence" value="ECO:0007669"/>
    <property type="project" value="UniProtKB-KW"/>
</dbReference>
<name>A0A5I1GXD4_SALET</name>
<proteinExistence type="predicted"/>
<dbReference type="Gene3D" id="1.20.5.2050">
    <property type="match status" value="1"/>
</dbReference>
<feature type="domain" description="HNH nuclease" evidence="2">
    <location>
        <begin position="68"/>
        <end position="111"/>
    </location>
</feature>
<dbReference type="SUPFAM" id="SSF54060">
    <property type="entry name" value="His-Me finger endonucleases"/>
    <property type="match status" value="1"/>
</dbReference>
<dbReference type="InterPro" id="IPR016177">
    <property type="entry name" value="DNA-bd_dom_sf"/>
</dbReference>
<evidence type="ECO:0000313" key="3">
    <source>
        <dbReference type="EMBL" id="EBW4104936.1"/>
    </source>
</evidence>
<comment type="caution">
    <text evidence="3">The sequence shown here is derived from an EMBL/GenBank/DDBJ whole genome shotgun (WGS) entry which is preliminary data.</text>
</comment>
<dbReference type="InterPro" id="IPR003615">
    <property type="entry name" value="HNH_nuc"/>
</dbReference>
<accession>A0A5I1GXD4</accession>
<feature type="region of interest" description="Disordered" evidence="1">
    <location>
        <begin position="107"/>
        <end position="127"/>
    </location>
</feature>
<dbReference type="Gene3D" id="3.90.75.20">
    <property type="match status" value="1"/>
</dbReference>
<dbReference type="AlphaFoldDB" id="A0A5I1GXD4"/>
<dbReference type="SUPFAM" id="SSF54171">
    <property type="entry name" value="DNA-binding domain"/>
    <property type="match status" value="1"/>
</dbReference>
<dbReference type="InterPro" id="IPR044925">
    <property type="entry name" value="His-Me_finger_sf"/>
</dbReference>
<dbReference type="GO" id="GO:0003677">
    <property type="term" value="F:DNA binding"/>
    <property type="evidence" value="ECO:0007669"/>
    <property type="project" value="InterPro"/>
</dbReference>
<evidence type="ECO:0000259" key="2">
    <source>
        <dbReference type="Pfam" id="PF13392"/>
    </source>
</evidence>
<sequence length="178" mass="20532">MNKNTSFFKDALDYNPETGLFVWKVRPRDHFSTDRGWNLFNSTKAGKVAGTISEQGYLKINFGGTIHRAHRLAWLFCHGYYPAEDIDHINHIRSDNRISNLRIASRKENQRNQSLHRNNKSGHNGVHWRNDCQKWRAMIMVNGKSKHLGYFSNIEDAVKARILANELSGFHNNHGAST</sequence>
<organism evidence="3">
    <name type="scientific">Salmonella enterica subsp. enterica serovar Braenderup</name>
    <dbReference type="NCBI Taxonomy" id="149391"/>
    <lineage>
        <taxon>Bacteria</taxon>
        <taxon>Pseudomonadati</taxon>
        <taxon>Pseudomonadota</taxon>
        <taxon>Gammaproteobacteria</taxon>
        <taxon>Enterobacterales</taxon>
        <taxon>Enterobacteriaceae</taxon>
        <taxon>Salmonella</taxon>
    </lineage>
</organism>
<protein>
    <submittedName>
        <fullName evidence="3">HNH endonuclease</fullName>
    </submittedName>
</protein>
<gene>
    <name evidence="3" type="ORF">DPJ44_12540</name>
</gene>
<dbReference type="RefSeq" id="WP_063815326.1">
    <property type="nucleotide sequence ID" value="NZ_JBKBCG010000009.1"/>
</dbReference>